<accession>A0A699ZS26</accession>
<comment type="caution">
    <text evidence="2">The sequence shown here is derived from an EMBL/GenBank/DDBJ whole genome shotgun (WGS) entry which is preliminary data.</text>
</comment>
<gene>
    <name evidence="2" type="ORF">HaLaN_23085</name>
</gene>
<keyword evidence="3" id="KW-1185">Reference proteome</keyword>
<dbReference type="EMBL" id="BLLF01002737">
    <property type="protein sequence ID" value="GFH25161.1"/>
    <property type="molecule type" value="Genomic_DNA"/>
</dbReference>
<proteinExistence type="predicted"/>
<sequence>MLSLQDLLADRLFLAELAKEFELLKASQAAVVADPPGQGAIGAGEPDRLALSHTARDKTRVSGPHPPLSACLMVPGEGAAPFTAARPAMASEPKLPQPPEAAEVSPSEVASVPALP</sequence>
<evidence type="ECO:0000313" key="3">
    <source>
        <dbReference type="Proteomes" id="UP000485058"/>
    </source>
</evidence>
<protein>
    <submittedName>
        <fullName evidence="2">Uncharacterized protein</fullName>
    </submittedName>
</protein>
<dbReference type="Proteomes" id="UP000485058">
    <property type="component" value="Unassembled WGS sequence"/>
</dbReference>
<evidence type="ECO:0000256" key="1">
    <source>
        <dbReference type="SAM" id="MobiDB-lite"/>
    </source>
</evidence>
<organism evidence="2 3">
    <name type="scientific">Haematococcus lacustris</name>
    <name type="common">Green alga</name>
    <name type="synonym">Haematococcus pluvialis</name>
    <dbReference type="NCBI Taxonomy" id="44745"/>
    <lineage>
        <taxon>Eukaryota</taxon>
        <taxon>Viridiplantae</taxon>
        <taxon>Chlorophyta</taxon>
        <taxon>core chlorophytes</taxon>
        <taxon>Chlorophyceae</taxon>
        <taxon>CS clade</taxon>
        <taxon>Chlamydomonadales</taxon>
        <taxon>Haematococcaceae</taxon>
        <taxon>Haematococcus</taxon>
    </lineage>
</organism>
<feature type="non-terminal residue" evidence="2">
    <location>
        <position position="116"/>
    </location>
</feature>
<feature type="non-terminal residue" evidence="2">
    <location>
        <position position="1"/>
    </location>
</feature>
<evidence type="ECO:0000313" key="2">
    <source>
        <dbReference type="EMBL" id="GFH25161.1"/>
    </source>
</evidence>
<name>A0A699ZS26_HAELA</name>
<dbReference type="AlphaFoldDB" id="A0A699ZS26"/>
<reference evidence="2 3" key="1">
    <citation type="submission" date="2020-02" db="EMBL/GenBank/DDBJ databases">
        <title>Draft genome sequence of Haematococcus lacustris strain NIES-144.</title>
        <authorList>
            <person name="Morimoto D."/>
            <person name="Nakagawa S."/>
            <person name="Yoshida T."/>
            <person name="Sawayama S."/>
        </authorList>
    </citation>
    <scope>NUCLEOTIDE SEQUENCE [LARGE SCALE GENOMIC DNA]</scope>
    <source>
        <strain evidence="2 3">NIES-144</strain>
    </source>
</reference>
<feature type="region of interest" description="Disordered" evidence="1">
    <location>
        <begin position="84"/>
        <end position="116"/>
    </location>
</feature>